<dbReference type="InterPro" id="IPR004089">
    <property type="entry name" value="MCPsignal_dom"/>
</dbReference>
<evidence type="ECO:0000256" key="5">
    <source>
        <dbReference type="ARBA" id="ARBA00022692"/>
    </source>
</evidence>
<dbReference type="RefSeq" id="WP_217839868.1">
    <property type="nucleotide sequence ID" value="NZ_CP077076.1"/>
</dbReference>
<dbReference type="EMBL" id="CP077076">
    <property type="protein sequence ID" value="QXH50279.1"/>
    <property type="molecule type" value="Genomic_DNA"/>
</dbReference>
<dbReference type="SMART" id="SM00304">
    <property type="entry name" value="HAMP"/>
    <property type="match status" value="2"/>
</dbReference>
<protein>
    <submittedName>
        <fullName evidence="15">Methyl-accepting chemotaxis protein</fullName>
    </submittedName>
</protein>
<dbReference type="PANTHER" id="PTHR32089:SF120">
    <property type="entry name" value="METHYL-ACCEPTING CHEMOTAXIS PROTEIN TLPQ"/>
    <property type="match status" value="1"/>
</dbReference>
<evidence type="ECO:0000256" key="9">
    <source>
        <dbReference type="ARBA" id="ARBA00029447"/>
    </source>
</evidence>
<evidence type="ECO:0000256" key="12">
    <source>
        <dbReference type="SAM" id="Phobius"/>
    </source>
</evidence>
<feature type="domain" description="HAMP" evidence="14">
    <location>
        <begin position="212"/>
        <end position="264"/>
    </location>
</feature>
<dbReference type="Pfam" id="PF00672">
    <property type="entry name" value="HAMP"/>
    <property type="match status" value="1"/>
</dbReference>
<dbReference type="InterPro" id="IPR024478">
    <property type="entry name" value="HlyB_4HB_MCP"/>
</dbReference>
<dbReference type="InterPro" id="IPR003660">
    <property type="entry name" value="HAMP_dom"/>
</dbReference>
<dbReference type="Pfam" id="PF12729">
    <property type="entry name" value="4HB_MCP_1"/>
    <property type="match status" value="1"/>
</dbReference>
<dbReference type="Proteomes" id="UP001046350">
    <property type="component" value="Chromosome"/>
</dbReference>
<dbReference type="PANTHER" id="PTHR32089">
    <property type="entry name" value="METHYL-ACCEPTING CHEMOTAXIS PROTEIN MCPB"/>
    <property type="match status" value="1"/>
</dbReference>
<keyword evidence="2" id="KW-1003">Cell membrane</keyword>
<dbReference type="CDD" id="cd11386">
    <property type="entry name" value="MCP_signal"/>
    <property type="match status" value="1"/>
</dbReference>
<dbReference type="PROSITE" id="PS50885">
    <property type="entry name" value="HAMP"/>
    <property type="match status" value="1"/>
</dbReference>
<evidence type="ECO:0000313" key="16">
    <source>
        <dbReference type="Proteomes" id="UP001046350"/>
    </source>
</evidence>
<dbReference type="Pfam" id="PF00015">
    <property type="entry name" value="MCPsignal"/>
    <property type="match status" value="1"/>
</dbReference>
<keyword evidence="3" id="KW-0488">Methylation</keyword>
<feature type="transmembrane region" description="Helical" evidence="12">
    <location>
        <begin position="12"/>
        <end position="32"/>
    </location>
</feature>
<keyword evidence="16" id="KW-1185">Reference proteome</keyword>
<evidence type="ECO:0000256" key="2">
    <source>
        <dbReference type="ARBA" id="ARBA00022475"/>
    </source>
</evidence>
<comment type="subcellular location">
    <subcellularLocation>
        <location evidence="1">Cell membrane</location>
    </subcellularLocation>
</comment>
<proteinExistence type="inferred from homology"/>
<evidence type="ECO:0000256" key="7">
    <source>
        <dbReference type="ARBA" id="ARBA00023136"/>
    </source>
</evidence>
<accession>A0ABX8N2R2</accession>
<evidence type="ECO:0000256" key="8">
    <source>
        <dbReference type="ARBA" id="ARBA00023224"/>
    </source>
</evidence>
<evidence type="ECO:0000256" key="6">
    <source>
        <dbReference type="ARBA" id="ARBA00022989"/>
    </source>
</evidence>
<keyword evidence="6 12" id="KW-1133">Transmembrane helix</keyword>
<comment type="similarity">
    <text evidence="9">Belongs to the methyl-accepting chemotaxis (MCP) protein family.</text>
</comment>
<dbReference type="CDD" id="cd06225">
    <property type="entry name" value="HAMP"/>
    <property type="match status" value="1"/>
</dbReference>
<evidence type="ECO:0000256" key="11">
    <source>
        <dbReference type="SAM" id="MobiDB-lite"/>
    </source>
</evidence>
<organism evidence="15 16">
    <name type="scientific">Pseudomonas fakonensis</name>
    <dbReference type="NCBI Taxonomy" id="2842355"/>
    <lineage>
        <taxon>Bacteria</taxon>
        <taxon>Pseudomonadati</taxon>
        <taxon>Pseudomonadota</taxon>
        <taxon>Gammaproteobacteria</taxon>
        <taxon>Pseudomonadales</taxon>
        <taxon>Pseudomonadaceae</taxon>
        <taxon>Pseudomonas</taxon>
    </lineage>
</organism>
<name>A0ABX8N2R2_9PSED</name>
<evidence type="ECO:0000259" key="14">
    <source>
        <dbReference type="PROSITE" id="PS50885"/>
    </source>
</evidence>
<reference evidence="15" key="1">
    <citation type="journal article" date="2021" name="Microorganisms">
        <title>The Ever-Expanding Pseudomonas Genus: Description of 43 New Species and Partition of the Pseudomonas putida Group.</title>
        <authorList>
            <person name="Girard L."/>
            <person name="Lood C."/>
            <person name="Hofte M."/>
            <person name="Vandamme P."/>
            <person name="Rokni-Zadeh H."/>
            <person name="van Noort V."/>
            <person name="Lavigne R."/>
            <person name="De Mot R."/>
        </authorList>
    </citation>
    <scope>NUCLEOTIDE SEQUENCE</scope>
    <source>
        <strain evidence="15">COW40</strain>
    </source>
</reference>
<evidence type="ECO:0000256" key="4">
    <source>
        <dbReference type="ARBA" id="ARBA00022500"/>
    </source>
</evidence>
<feature type="region of interest" description="Disordered" evidence="11">
    <location>
        <begin position="317"/>
        <end position="337"/>
    </location>
</feature>
<keyword evidence="5 12" id="KW-0812">Transmembrane</keyword>
<evidence type="ECO:0000256" key="3">
    <source>
        <dbReference type="ARBA" id="ARBA00022481"/>
    </source>
</evidence>
<dbReference type="SMART" id="SM00283">
    <property type="entry name" value="MA"/>
    <property type="match status" value="1"/>
</dbReference>
<keyword evidence="8 10" id="KW-0807">Transducer</keyword>
<evidence type="ECO:0000259" key="13">
    <source>
        <dbReference type="PROSITE" id="PS50111"/>
    </source>
</evidence>
<keyword evidence="7 12" id="KW-0472">Membrane</keyword>
<gene>
    <name evidence="15" type="ORF">KSS94_20345</name>
</gene>
<evidence type="ECO:0000256" key="10">
    <source>
        <dbReference type="PROSITE-ProRule" id="PRU00284"/>
    </source>
</evidence>
<feature type="domain" description="Methyl-accepting transducer" evidence="13">
    <location>
        <begin position="269"/>
        <end position="505"/>
    </location>
</feature>
<keyword evidence="4" id="KW-0145">Chemotaxis</keyword>
<feature type="transmembrane region" description="Helical" evidence="12">
    <location>
        <begin position="188"/>
        <end position="210"/>
    </location>
</feature>
<dbReference type="PROSITE" id="PS50111">
    <property type="entry name" value="CHEMOTAXIS_TRANSDUC_2"/>
    <property type="match status" value="1"/>
</dbReference>
<sequence>MQLRNLKIGQRAAGLFALLGVFVLAMGLLSLYETQRMNEASEDVRTGWMPAVVSLGDVSTNLGRARILLLASVVQAEPGERARQLAALEQVDASLDHDIQAYERTVITTEGRARFDAFTGAYHDYLLVQREIVASLKADTSDQARQLAASALSERAERMMAAMNTLIAFNSKGAFAATERTDYAAQEAFKVTTLALAVIAVALILIATLLTRSIVRPLAEAVVVAERVASGDLTRDIQVHGRDEPALLLRALSQMQQNLRETIRRIGASSDQLASASEELHRVTEDTSHGLHQQSAEIDQAATAVNQMTAAVEEVASNAVSTADASSGADRTTRDGRDQVQQALSSLQHLVDDVTGTSREIEQLASSANEISRVLDVIGSIAGQTNLLALNAAIEAARAGEAGRGFAVVADEVRALAHRTQQSTAEIEQMIGGIQTGTERAVSAMHSSQGRASGTLQVAQGAGQALEVIAEAIASINERNLVIASASEQQAQVAREVDRNLVNIRDLAMQTSAGANQTNAAAQDLSRLAVELNGMVAQFKV</sequence>
<evidence type="ECO:0000313" key="15">
    <source>
        <dbReference type="EMBL" id="QXH50279.1"/>
    </source>
</evidence>
<evidence type="ECO:0000256" key="1">
    <source>
        <dbReference type="ARBA" id="ARBA00004236"/>
    </source>
</evidence>